<evidence type="ECO:0000313" key="2">
    <source>
        <dbReference type="EMBL" id="GBN21587.1"/>
    </source>
</evidence>
<reference evidence="2 3" key="1">
    <citation type="journal article" date="2019" name="Sci. Rep.">
        <title>Orb-weaving spider Araneus ventricosus genome elucidates the spidroin gene catalogue.</title>
        <authorList>
            <person name="Kono N."/>
            <person name="Nakamura H."/>
            <person name="Ohtoshi R."/>
            <person name="Moran D.A.P."/>
            <person name="Shinohara A."/>
            <person name="Yoshida Y."/>
            <person name="Fujiwara M."/>
            <person name="Mori M."/>
            <person name="Tomita M."/>
            <person name="Arakawa K."/>
        </authorList>
    </citation>
    <scope>NUCLEOTIDE SEQUENCE [LARGE SCALE GENOMIC DNA]</scope>
</reference>
<dbReference type="Pfam" id="PF17919">
    <property type="entry name" value="RT_RNaseH_2"/>
    <property type="match status" value="1"/>
</dbReference>
<dbReference type="OrthoDB" id="5985335at2759"/>
<gene>
    <name evidence="2" type="ORF">AVEN_112386_1</name>
</gene>
<evidence type="ECO:0000313" key="3">
    <source>
        <dbReference type="Proteomes" id="UP000499080"/>
    </source>
</evidence>
<dbReference type="Proteomes" id="UP000499080">
    <property type="component" value="Unassembled WGS sequence"/>
</dbReference>
<evidence type="ECO:0000259" key="1">
    <source>
        <dbReference type="Pfam" id="PF17919"/>
    </source>
</evidence>
<sequence length="183" mass="20491">MAAPHVNLEMSLANFVKKGYIEHACRVKRKNDTMPRTGHMQKNSSTHAVKSESVNEAAAIYNLSDLENSKCKQMKRNVSMQLREDLAQVYLQLRVDDASDEDQTIVTYREAFKVNNLQFGVNVGSGLFQNFIEGISGYVLSHLMPDGREAPIAYASRTLTSTERNYSQQDKEALSIIVGVNMA</sequence>
<dbReference type="InterPro" id="IPR050951">
    <property type="entry name" value="Retrovirus_Pol_polyprotein"/>
</dbReference>
<dbReference type="InterPro" id="IPR041577">
    <property type="entry name" value="RT_RNaseH_2"/>
</dbReference>
<dbReference type="PANTHER" id="PTHR37984">
    <property type="entry name" value="PROTEIN CBG26694"/>
    <property type="match status" value="1"/>
</dbReference>
<dbReference type="AlphaFoldDB" id="A0A4Y2M7F8"/>
<accession>A0A4Y2M7F8</accession>
<keyword evidence="3" id="KW-1185">Reference proteome</keyword>
<dbReference type="SUPFAM" id="SSF56672">
    <property type="entry name" value="DNA/RNA polymerases"/>
    <property type="match status" value="1"/>
</dbReference>
<dbReference type="EMBL" id="BGPR01006756">
    <property type="protein sequence ID" value="GBN21587.1"/>
    <property type="molecule type" value="Genomic_DNA"/>
</dbReference>
<dbReference type="GO" id="GO:0071897">
    <property type="term" value="P:DNA biosynthetic process"/>
    <property type="evidence" value="ECO:0007669"/>
    <property type="project" value="UniProtKB-ARBA"/>
</dbReference>
<dbReference type="PANTHER" id="PTHR37984:SF12">
    <property type="entry name" value="RIBONUCLEASE H"/>
    <property type="match status" value="1"/>
</dbReference>
<proteinExistence type="predicted"/>
<dbReference type="InterPro" id="IPR043502">
    <property type="entry name" value="DNA/RNA_pol_sf"/>
</dbReference>
<name>A0A4Y2M7F8_ARAVE</name>
<protein>
    <recommendedName>
        <fullName evidence="1">Reverse transcriptase/retrotransposon-derived protein RNase H-like domain-containing protein</fullName>
    </recommendedName>
</protein>
<feature type="domain" description="Reverse transcriptase/retrotransposon-derived protein RNase H-like" evidence="1">
    <location>
        <begin position="136"/>
        <end position="180"/>
    </location>
</feature>
<organism evidence="2 3">
    <name type="scientific">Araneus ventricosus</name>
    <name type="common">Orbweaver spider</name>
    <name type="synonym">Epeira ventricosa</name>
    <dbReference type="NCBI Taxonomy" id="182803"/>
    <lineage>
        <taxon>Eukaryota</taxon>
        <taxon>Metazoa</taxon>
        <taxon>Ecdysozoa</taxon>
        <taxon>Arthropoda</taxon>
        <taxon>Chelicerata</taxon>
        <taxon>Arachnida</taxon>
        <taxon>Araneae</taxon>
        <taxon>Araneomorphae</taxon>
        <taxon>Entelegynae</taxon>
        <taxon>Araneoidea</taxon>
        <taxon>Araneidae</taxon>
        <taxon>Araneus</taxon>
    </lineage>
</organism>
<comment type="caution">
    <text evidence="2">The sequence shown here is derived from an EMBL/GenBank/DDBJ whole genome shotgun (WGS) entry which is preliminary data.</text>
</comment>